<comment type="caution">
    <text evidence="1">The sequence shown here is derived from an EMBL/GenBank/DDBJ whole genome shotgun (WGS) entry which is preliminary data.</text>
</comment>
<feature type="non-terminal residue" evidence="1">
    <location>
        <position position="1"/>
    </location>
</feature>
<protein>
    <submittedName>
        <fullName evidence="1">Uncharacterized protein</fullName>
    </submittedName>
</protein>
<dbReference type="AlphaFoldDB" id="A0A699U248"/>
<dbReference type="EMBL" id="BKCJ011291097">
    <property type="protein sequence ID" value="GFD16113.1"/>
    <property type="molecule type" value="Genomic_DNA"/>
</dbReference>
<proteinExistence type="predicted"/>
<name>A0A699U248_TANCI</name>
<sequence length="178" mass="17987">ALGVAKVGKLDFGQVVIHAIRGLAAGVGLAVGAVPVDVGVAVAFVHLAAPAVENLDVGAGYGAAGLGPELLVGLVAVGRENVGQEEEYAIVLAGHVAKVAAPAGRAHGLHRIAASVIGQVSVQVRELRARHRIEQHERPIGRGAVKEAEVGNVGTAPGGRVAHRPAQAVLVAQVLQRE</sequence>
<reference evidence="1" key="1">
    <citation type="journal article" date="2019" name="Sci. Rep.">
        <title>Draft genome of Tanacetum cinerariifolium, the natural source of mosquito coil.</title>
        <authorList>
            <person name="Yamashiro T."/>
            <person name="Shiraishi A."/>
            <person name="Satake H."/>
            <person name="Nakayama K."/>
        </authorList>
    </citation>
    <scope>NUCLEOTIDE SEQUENCE</scope>
</reference>
<organism evidence="1">
    <name type="scientific">Tanacetum cinerariifolium</name>
    <name type="common">Dalmatian daisy</name>
    <name type="synonym">Chrysanthemum cinerariifolium</name>
    <dbReference type="NCBI Taxonomy" id="118510"/>
    <lineage>
        <taxon>Eukaryota</taxon>
        <taxon>Viridiplantae</taxon>
        <taxon>Streptophyta</taxon>
        <taxon>Embryophyta</taxon>
        <taxon>Tracheophyta</taxon>
        <taxon>Spermatophyta</taxon>
        <taxon>Magnoliopsida</taxon>
        <taxon>eudicotyledons</taxon>
        <taxon>Gunneridae</taxon>
        <taxon>Pentapetalae</taxon>
        <taxon>asterids</taxon>
        <taxon>campanulids</taxon>
        <taxon>Asterales</taxon>
        <taxon>Asteraceae</taxon>
        <taxon>Asteroideae</taxon>
        <taxon>Anthemideae</taxon>
        <taxon>Anthemidinae</taxon>
        <taxon>Tanacetum</taxon>
    </lineage>
</organism>
<gene>
    <name evidence="1" type="ORF">Tci_888082</name>
</gene>
<feature type="non-terminal residue" evidence="1">
    <location>
        <position position="178"/>
    </location>
</feature>
<accession>A0A699U248</accession>
<evidence type="ECO:0000313" key="1">
    <source>
        <dbReference type="EMBL" id="GFD16113.1"/>
    </source>
</evidence>